<feature type="domain" description="N-acetyltransferase" evidence="3">
    <location>
        <begin position="138"/>
        <end position="278"/>
    </location>
</feature>
<proteinExistence type="predicted"/>
<dbReference type="InterPro" id="IPR050680">
    <property type="entry name" value="YpeA/RimI_acetyltransf"/>
</dbReference>
<evidence type="ECO:0000256" key="2">
    <source>
        <dbReference type="ARBA" id="ARBA00023315"/>
    </source>
</evidence>
<evidence type="ECO:0000259" key="3">
    <source>
        <dbReference type="PROSITE" id="PS51186"/>
    </source>
</evidence>
<dbReference type="PANTHER" id="PTHR43420">
    <property type="entry name" value="ACETYLTRANSFERASE"/>
    <property type="match status" value="1"/>
</dbReference>
<comment type="caution">
    <text evidence="4">The sequence shown here is derived from an EMBL/GenBank/DDBJ whole genome shotgun (WGS) entry which is preliminary data.</text>
</comment>
<keyword evidence="1 4" id="KW-0808">Transferase</keyword>
<evidence type="ECO:0000256" key="1">
    <source>
        <dbReference type="ARBA" id="ARBA00022679"/>
    </source>
</evidence>
<keyword evidence="5" id="KW-1185">Reference proteome</keyword>
<reference evidence="4 5" key="1">
    <citation type="submission" date="2018-04" db="EMBL/GenBank/DDBJ databases">
        <title>Genomic Encyclopedia of Archaeal and Bacterial Type Strains, Phase II (KMG-II): from individual species to whole genera.</title>
        <authorList>
            <person name="Goeker M."/>
        </authorList>
    </citation>
    <scope>NUCLEOTIDE SEQUENCE [LARGE SCALE GENOMIC DNA]</scope>
    <source>
        <strain evidence="4 5">DSM 23382</strain>
    </source>
</reference>
<dbReference type="InterPro" id="IPR000182">
    <property type="entry name" value="GNAT_dom"/>
</dbReference>
<dbReference type="EMBL" id="QAYG01000008">
    <property type="protein sequence ID" value="PTW59147.1"/>
    <property type="molecule type" value="Genomic_DNA"/>
</dbReference>
<dbReference type="Pfam" id="PF00583">
    <property type="entry name" value="Acetyltransf_1"/>
    <property type="match status" value="1"/>
</dbReference>
<dbReference type="SUPFAM" id="SSF55729">
    <property type="entry name" value="Acyl-CoA N-acyltransferases (Nat)"/>
    <property type="match status" value="1"/>
</dbReference>
<accession>A0A2T5V5W4</accession>
<dbReference type="Gene3D" id="3.40.630.30">
    <property type="match status" value="1"/>
</dbReference>
<organism evidence="4 5">
    <name type="scientific">Breoghania corrubedonensis</name>
    <dbReference type="NCBI Taxonomy" id="665038"/>
    <lineage>
        <taxon>Bacteria</taxon>
        <taxon>Pseudomonadati</taxon>
        <taxon>Pseudomonadota</taxon>
        <taxon>Alphaproteobacteria</taxon>
        <taxon>Hyphomicrobiales</taxon>
        <taxon>Stappiaceae</taxon>
        <taxon>Breoghania</taxon>
    </lineage>
</organism>
<dbReference type="Proteomes" id="UP000244081">
    <property type="component" value="Unassembled WGS sequence"/>
</dbReference>
<dbReference type="CDD" id="cd04301">
    <property type="entry name" value="NAT_SF"/>
    <property type="match status" value="1"/>
</dbReference>
<gene>
    <name evidence="4" type="ORF">C8N35_108184</name>
</gene>
<dbReference type="AlphaFoldDB" id="A0A2T5V5W4"/>
<dbReference type="GO" id="GO:0016747">
    <property type="term" value="F:acyltransferase activity, transferring groups other than amino-acyl groups"/>
    <property type="evidence" value="ECO:0007669"/>
    <property type="project" value="InterPro"/>
</dbReference>
<protein>
    <submittedName>
        <fullName evidence="4">Acetyltransferase (GNAT) family protein</fullName>
    </submittedName>
</protein>
<sequence length="278" mass="30641">MAITEADDIGRARPADLSAVFALEQANLTAFPSLMLHFDGAWLTRLSPGNPARRVNSLNIYDPADDADIEARLARAGARFADTGIAMHLRWTPLVPPALDDFIDARGWERYAQTEVWAAALSESGLMHGMARPLADDYRMHRLPLADWLRDFAFVGGTGVEKVTPQALSALRASLEKVPAELLALSLRDGNGEPQAVLLGVCDGTLIGIFDVATRQDRRRRGLAAMLVTYALAYGRETGAKKAWLQVVADNAPARDLYRRFGFEPVYDYHYCRMPQAV</sequence>
<dbReference type="PROSITE" id="PS51186">
    <property type="entry name" value="GNAT"/>
    <property type="match status" value="1"/>
</dbReference>
<name>A0A2T5V5W4_9HYPH</name>
<evidence type="ECO:0000313" key="4">
    <source>
        <dbReference type="EMBL" id="PTW59147.1"/>
    </source>
</evidence>
<dbReference type="InterPro" id="IPR016181">
    <property type="entry name" value="Acyl_CoA_acyltransferase"/>
</dbReference>
<evidence type="ECO:0000313" key="5">
    <source>
        <dbReference type="Proteomes" id="UP000244081"/>
    </source>
</evidence>
<dbReference type="RefSeq" id="WP_170122163.1">
    <property type="nucleotide sequence ID" value="NZ_QAYG01000008.1"/>
</dbReference>
<keyword evidence="2" id="KW-0012">Acyltransferase</keyword>